<feature type="region of interest" description="Disordered" evidence="1">
    <location>
        <begin position="711"/>
        <end position="731"/>
    </location>
</feature>
<accession>A0A9Q0NCK1</accession>
<evidence type="ECO:0000313" key="2">
    <source>
        <dbReference type="EMBL" id="KAJ6647774.1"/>
    </source>
</evidence>
<dbReference type="OrthoDB" id="8057079at2759"/>
<feature type="region of interest" description="Disordered" evidence="1">
    <location>
        <begin position="899"/>
        <end position="928"/>
    </location>
</feature>
<organism evidence="2 3">
    <name type="scientific">Pseudolycoriella hygida</name>
    <dbReference type="NCBI Taxonomy" id="35572"/>
    <lineage>
        <taxon>Eukaryota</taxon>
        <taxon>Metazoa</taxon>
        <taxon>Ecdysozoa</taxon>
        <taxon>Arthropoda</taxon>
        <taxon>Hexapoda</taxon>
        <taxon>Insecta</taxon>
        <taxon>Pterygota</taxon>
        <taxon>Neoptera</taxon>
        <taxon>Endopterygota</taxon>
        <taxon>Diptera</taxon>
        <taxon>Nematocera</taxon>
        <taxon>Sciaroidea</taxon>
        <taxon>Sciaridae</taxon>
        <taxon>Pseudolycoriella</taxon>
    </lineage>
</organism>
<dbReference type="AlphaFoldDB" id="A0A9Q0NCK1"/>
<proteinExistence type="predicted"/>
<dbReference type="PANTHER" id="PTHR33480">
    <property type="entry name" value="SET DOMAIN-CONTAINING PROTEIN-RELATED"/>
    <property type="match status" value="1"/>
</dbReference>
<dbReference type="PANTHER" id="PTHR33480:SF1">
    <property type="entry name" value="TYR RECOMBINASE DOMAIN-CONTAINING PROTEIN"/>
    <property type="match status" value="1"/>
</dbReference>
<comment type="caution">
    <text evidence="2">The sequence shown here is derived from an EMBL/GenBank/DDBJ whole genome shotgun (WGS) entry which is preliminary data.</text>
</comment>
<keyword evidence="3" id="KW-1185">Reference proteome</keyword>
<protein>
    <submittedName>
        <fullName evidence="2">Uncharacterized protein</fullName>
    </submittedName>
</protein>
<name>A0A9Q0NCK1_9DIPT</name>
<evidence type="ECO:0000256" key="1">
    <source>
        <dbReference type="SAM" id="MobiDB-lite"/>
    </source>
</evidence>
<evidence type="ECO:0000313" key="3">
    <source>
        <dbReference type="Proteomes" id="UP001151699"/>
    </source>
</evidence>
<dbReference type="EMBL" id="WJQU01000001">
    <property type="protein sequence ID" value="KAJ6647774.1"/>
    <property type="molecule type" value="Genomic_DNA"/>
</dbReference>
<dbReference type="Proteomes" id="UP001151699">
    <property type="component" value="Chromosome A"/>
</dbReference>
<gene>
    <name evidence="2" type="ORF">Bhyg_02997</name>
</gene>
<feature type="compositionally biased region" description="Low complexity" evidence="1">
    <location>
        <begin position="158"/>
        <end position="169"/>
    </location>
</feature>
<reference evidence="2" key="1">
    <citation type="submission" date="2022-07" db="EMBL/GenBank/DDBJ databases">
        <authorList>
            <person name="Trinca V."/>
            <person name="Uliana J.V.C."/>
            <person name="Torres T.T."/>
            <person name="Ward R.J."/>
            <person name="Monesi N."/>
        </authorList>
    </citation>
    <scope>NUCLEOTIDE SEQUENCE</scope>
    <source>
        <strain evidence="2">HSMRA1968</strain>
        <tissue evidence="2">Whole embryos</tissue>
    </source>
</reference>
<sequence>MFSGLREQQIVIQCVTCDATRDISIWWRNCFYGFFPDFFNGFPAYPHFVECCWYGLTCSTDQQLGFAPMKPREESRVSRTVMVTNCGFESMQNDDCTSIPTVNNEVVISPGVLEIYCGFESVQEDCIKIPSTRKELTMRTEVVDTDDGLESVHEYDCTTTSRSKSSPTPENNHSGTAAATITMKSITSPIPFGVHCGFELQPTDINKNVACWNVSTMNDGMNSCDFFSTSDIGYQNVIGVNQVMNVEWPINEIDQNQLELIPNNDFGSEKMTILDSNLSYLDFNQIEYIPETEVADSSNNIFDDSNVEVPSNQISSSTLERAQTEVTSKSLYQNFGYDVDNTVDDGADTIESSEILPHSLLTNVNYSQRSCDDAEMRVPTSNESKQQKRLFCIFCKKSVSKLARHLTSVHKKEPEVKRLVNLPKGSKERLSRLAKLKNKGLFEHNTIRKYNKNTFIPCRRPNINSRRAANGFTSCAKCLGPYSKTSIRSHFKKCDAINIDLNGERSVLVLGRMVEGRVHEDACDILKDILAHMKEDDILRLVRFDWLITAYGNALCESVLEEFQFNVISGKLRLAGRLLSILKSITPEVTDFASLYKPKVFDNVIKAIRVIGKFDPIKKHYGSPSTSKAAVTLIRAVVSMLAGEYIRTEDVESQTRTENFNKLFDSRVTTSVSKGVYRTQAKMKREKREKLPSTEDIKLLLTYINKQLNNDDGISHQSSNRRRTGETQNITTTDYDRREYLEDQWLATLSNDDKKIAKRYSRMKIRGKLGRTVPCLVKPNVDKSIQLLSHHRKNANIANDNEFLFGLPNTPTNRNRRINACNVLRKLSVLCGAKEPETLRGTKMRKHVTSICILMELSESNVSEVAEFMGHHDKVHYQYYRKMPIVREVVKMSQLLRTAQGDDAEDDDDISDDEAQDDPNGDNEDWPDEVDSAAVVGAIEEENVDQPKRNDEIDSIESATHIEASEVKKKRTQTKWSSEEVAAAQKLFSNNFSKVPSLAAIDEERVEILKNRTSRQIKAWMYNQMKKKINLS</sequence>
<feature type="region of interest" description="Disordered" evidence="1">
    <location>
        <begin position="155"/>
        <end position="175"/>
    </location>
</feature>
<feature type="compositionally biased region" description="Acidic residues" evidence="1">
    <location>
        <begin position="902"/>
        <end position="928"/>
    </location>
</feature>